<keyword evidence="3" id="KW-0863">Zinc-finger</keyword>
<accession>A0A5N6KV49</accession>
<dbReference type="PANTHER" id="PTHR13278:SF0">
    <property type="entry name" value="ZINC FINGER PROTEIN 830"/>
    <property type="match status" value="1"/>
</dbReference>
<organism evidence="8 9">
    <name type="scientific">Carpinus fangiana</name>
    <dbReference type="NCBI Taxonomy" id="176857"/>
    <lineage>
        <taxon>Eukaryota</taxon>
        <taxon>Viridiplantae</taxon>
        <taxon>Streptophyta</taxon>
        <taxon>Embryophyta</taxon>
        <taxon>Tracheophyta</taxon>
        <taxon>Spermatophyta</taxon>
        <taxon>Magnoliopsida</taxon>
        <taxon>eudicotyledons</taxon>
        <taxon>Gunneridae</taxon>
        <taxon>Pentapetalae</taxon>
        <taxon>rosids</taxon>
        <taxon>fabids</taxon>
        <taxon>Fagales</taxon>
        <taxon>Betulaceae</taxon>
        <taxon>Carpinus</taxon>
    </lineage>
</organism>
<feature type="compositionally biased region" description="Basic and acidic residues" evidence="7">
    <location>
        <begin position="203"/>
        <end position="249"/>
    </location>
</feature>
<proteinExistence type="predicted"/>
<dbReference type="GO" id="GO:0008270">
    <property type="term" value="F:zinc ion binding"/>
    <property type="evidence" value="ECO:0007669"/>
    <property type="project" value="UniProtKB-KW"/>
</dbReference>
<comment type="subcellular location">
    <subcellularLocation>
        <location evidence="1">Nucleus</location>
    </subcellularLocation>
</comment>
<gene>
    <name evidence="8" type="ORF">FH972_023296</name>
</gene>
<feature type="compositionally biased region" description="Acidic residues" evidence="7">
    <location>
        <begin position="126"/>
        <end position="141"/>
    </location>
</feature>
<evidence type="ECO:0000313" key="8">
    <source>
        <dbReference type="EMBL" id="KAB8346251.1"/>
    </source>
</evidence>
<dbReference type="Proteomes" id="UP000327013">
    <property type="component" value="Unassembled WGS sequence"/>
</dbReference>
<keyword evidence="2" id="KW-0479">Metal-binding</keyword>
<reference evidence="8 9" key="1">
    <citation type="submission" date="2019-06" db="EMBL/GenBank/DDBJ databases">
        <title>A chromosomal-level reference genome of Carpinus fangiana (Coryloideae, Betulaceae).</title>
        <authorList>
            <person name="Yang X."/>
            <person name="Wang Z."/>
            <person name="Zhang L."/>
            <person name="Hao G."/>
            <person name="Liu J."/>
            <person name="Yang Y."/>
        </authorList>
    </citation>
    <scope>NUCLEOTIDE SEQUENCE [LARGE SCALE GENOMIC DNA]</scope>
    <source>
        <strain evidence="8">Cfa_2016G</strain>
        <tissue evidence="8">Leaf</tissue>
    </source>
</reference>
<dbReference type="SUPFAM" id="SSF57667">
    <property type="entry name" value="beta-beta-alpha zinc fingers"/>
    <property type="match status" value="1"/>
</dbReference>
<keyword evidence="4" id="KW-0862">Zinc</keyword>
<evidence type="ECO:0000313" key="9">
    <source>
        <dbReference type="Proteomes" id="UP000327013"/>
    </source>
</evidence>
<dbReference type="GO" id="GO:0033260">
    <property type="term" value="P:nuclear DNA replication"/>
    <property type="evidence" value="ECO:0007669"/>
    <property type="project" value="TreeGrafter"/>
</dbReference>
<feature type="compositionally biased region" description="Low complexity" evidence="7">
    <location>
        <begin position="162"/>
        <end position="176"/>
    </location>
</feature>
<evidence type="ECO:0000256" key="7">
    <source>
        <dbReference type="SAM" id="MobiDB-lite"/>
    </source>
</evidence>
<dbReference type="InterPro" id="IPR036236">
    <property type="entry name" value="Znf_C2H2_sf"/>
</dbReference>
<keyword evidence="6" id="KW-0539">Nucleus</keyword>
<dbReference type="GO" id="GO:0005681">
    <property type="term" value="C:spliceosomal complex"/>
    <property type="evidence" value="ECO:0007669"/>
    <property type="project" value="InterPro"/>
</dbReference>
<dbReference type="GO" id="GO:0044773">
    <property type="term" value="P:mitotic DNA damage checkpoint signaling"/>
    <property type="evidence" value="ECO:0007669"/>
    <property type="project" value="TreeGrafter"/>
</dbReference>
<evidence type="ECO:0000256" key="4">
    <source>
        <dbReference type="ARBA" id="ARBA00022833"/>
    </source>
</evidence>
<sequence length="276" mass="30560">MAADARAMLRAARDARKVTHPHASYAGGNLSCTLCRVAIKAEAQWDSHLRSAGHVERVKAAKNTAGGLPNRKRKADDEVADQDDVKRSRVASAEPVGPEAVEREQEQDQTPAVEQTEEPAPQAQAQDEDVAADAVDNEEWDAFERDMKVLEAEPAQSQPPLASSAVISAAPVSAEELAARAREAQSQQRGRREEELEAEGEEAEARTNEEADEMQRLQERMQLLRERREALRKVGPKLDDDADDQKVDGEAVASEDDDHDEDEDIDDWENFGFRKT</sequence>
<dbReference type="EMBL" id="VIBQ01000013">
    <property type="protein sequence ID" value="KAB8346251.1"/>
    <property type="molecule type" value="Genomic_DNA"/>
</dbReference>
<feature type="compositionally biased region" description="Basic and acidic residues" evidence="7">
    <location>
        <begin position="142"/>
        <end position="151"/>
    </location>
</feature>
<feature type="compositionally biased region" description="Acidic residues" evidence="7">
    <location>
        <begin position="253"/>
        <end position="269"/>
    </location>
</feature>
<keyword evidence="5" id="KW-0175">Coiled coil</keyword>
<keyword evidence="9" id="KW-1185">Reference proteome</keyword>
<feature type="compositionally biased region" description="Low complexity" evidence="7">
    <location>
        <begin position="110"/>
        <end position="125"/>
    </location>
</feature>
<dbReference type="GO" id="GO:0003676">
    <property type="term" value="F:nucleic acid binding"/>
    <property type="evidence" value="ECO:0007669"/>
    <property type="project" value="InterPro"/>
</dbReference>
<evidence type="ECO:0000256" key="6">
    <source>
        <dbReference type="ARBA" id="ARBA00023242"/>
    </source>
</evidence>
<dbReference type="OrthoDB" id="77607at2759"/>
<dbReference type="GO" id="GO:0033314">
    <property type="term" value="P:mitotic DNA replication checkpoint signaling"/>
    <property type="evidence" value="ECO:0007669"/>
    <property type="project" value="TreeGrafter"/>
</dbReference>
<evidence type="ECO:0000256" key="3">
    <source>
        <dbReference type="ARBA" id="ARBA00022771"/>
    </source>
</evidence>
<evidence type="ECO:0000256" key="1">
    <source>
        <dbReference type="ARBA" id="ARBA00004123"/>
    </source>
</evidence>
<name>A0A5N6KV49_9ROSI</name>
<protein>
    <submittedName>
        <fullName evidence="8">Uncharacterized protein</fullName>
    </submittedName>
</protein>
<dbReference type="InterPro" id="IPR040050">
    <property type="entry name" value="ZNF830-like"/>
</dbReference>
<evidence type="ECO:0000256" key="2">
    <source>
        <dbReference type="ARBA" id="ARBA00022723"/>
    </source>
</evidence>
<feature type="region of interest" description="Disordered" evidence="7">
    <location>
        <begin position="57"/>
        <end position="276"/>
    </location>
</feature>
<dbReference type="PANTHER" id="PTHR13278">
    <property type="entry name" value="ZINC FINGER PROTEIN 830"/>
    <property type="match status" value="1"/>
</dbReference>
<comment type="caution">
    <text evidence="8">The sequence shown here is derived from an EMBL/GenBank/DDBJ whole genome shotgun (WGS) entry which is preliminary data.</text>
</comment>
<dbReference type="AlphaFoldDB" id="A0A5N6KV49"/>
<evidence type="ECO:0000256" key="5">
    <source>
        <dbReference type="ARBA" id="ARBA00023054"/>
    </source>
</evidence>